<dbReference type="PANTHER" id="PTHR34322:SF2">
    <property type="entry name" value="TRANSPOSASE IS200-LIKE DOMAIN-CONTAINING PROTEIN"/>
    <property type="match status" value="1"/>
</dbReference>
<dbReference type="AlphaFoldDB" id="A0AAE3ME64"/>
<name>A0AAE3ME64_9BACT</name>
<evidence type="ECO:0000259" key="1">
    <source>
        <dbReference type="SMART" id="SM01321"/>
    </source>
</evidence>
<dbReference type="GO" id="GO:0003677">
    <property type="term" value="F:DNA binding"/>
    <property type="evidence" value="ECO:0007669"/>
    <property type="project" value="InterPro"/>
</dbReference>
<dbReference type="SUPFAM" id="SSF143422">
    <property type="entry name" value="Transposase IS200-like"/>
    <property type="match status" value="1"/>
</dbReference>
<comment type="caution">
    <text evidence="2">The sequence shown here is derived from an EMBL/GenBank/DDBJ whole genome shotgun (WGS) entry which is preliminary data.</text>
</comment>
<dbReference type="RefSeq" id="WP_301199319.1">
    <property type="nucleotide sequence ID" value="NZ_JAPDPI010000017.1"/>
</dbReference>
<reference evidence="2" key="1">
    <citation type="submission" date="2022-10" db="EMBL/GenBank/DDBJ databases">
        <authorList>
            <person name="Yu W.X."/>
        </authorList>
    </citation>
    <scope>NUCLEOTIDE SEQUENCE</scope>
    <source>
        <strain evidence="2">D04</strain>
    </source>
</reference>
<dbReference type="GO" id="GO:0004803">
    <property type="term" value="F:transposase activity"/>
    <property type="evidence" value="ECO:0007669"/>
    <property type="project" value="InterPro"/>
</dbReference>
<dbReference type="SMART" id="SM01321">
    <property type="entry name" value="Y1_Tnp"/>
    <property type="match status" value="1"/>
</dbReference>
<sequence length="194" mass="23464">MEKVRKTINHKLTAMEPLKPGNLYHIYNHANGNENLFRNEENYRFFLNKYIKYIASFSSTFCYCLLPNHIHFLVRINDVEQSDKYYSKQFSNLFSSYTQSYNKIYKRRGSLFLKNFKRKPVEDDDYLLKLANYIHFNPVKHGFVEKPEDWKYSSYNAICKQANTLICFQEVLEWFGDLENFKYNHRFPLDLLNL</sequence>
<dbReference type="EMBL" id="JAPDPI010000017">
    <property type="protein sequence ID" value="MCW3805947.1"/>
    <property type="molecule type" value="Genomic_DNA"/>
</dbReference>
<dbReference type="InterPro" id="IPR036515">
    <property type="entry name" value="Transposase_17_sf"/>
</dbReference>
<evidence type="ECO:0000313" key="3">
    <source>
        <dbReference type="Proteomes" id="UP001207408"/>
    </source>
</evidence>
<protein>
    <recommendedName>
        <fullName evidence="1">Transposase IS200-like domain-containing protein</fullName>
    </recommendedName>
</protein>
<dbReference type="PANTHER" id="PTHR34322">
    <property type="entry name" value="TRANSPOSASE, Y1_TNP DOMAIN-CONTAINING"/>
    <property type="match status" value="1"/>
</dbReference>
<evidence type="ECO:0000313" key="2">
    <source>
        <dbReference type="EMBL" id="MCW3805947.1"/>
    </source>
</evidence>
<accession>A0AAE3ME64</accession>
<feature type="domain" description="Transposase IS200-like" evidence="1">
    <location>
        <begin position="19"/>
        <end position="137"/>
    </location>
</feature>
<dbReference type="Proteomes" id="UP001207408">
    <property type="component" value="Unassembled WGS sequence"/>
</dbReference>
<proteinExistence type="predicted"/>
<dbReference type="Gene3D" id="3.30.70.1290">
    <property type="entry name" value="Transposase IS200-like"/>
    <property type="match status" value="1"/>
</dbReference>
<dbReference type="GO" id="GO:0006313">
    <property type="term" value="P:DNA transposition"/>
    <property type="evidence" value="ECO:0007669"/>
    <property type="project" value="InterPro"/>
</dbReference>
<gene>
    <name evidence="2" type="ORF">OM074_09925</name>
</gene>
<dbReference type="InterPro" id="IPR002686">
    <property type="entry name" value="Transposase_17"/>
</dbReference>
<organism evidence="2 3">
    <name type="scientific">Plebeiibacterium marinum</name>
    <dbReference type="NCBI Taxonomy" id="2992111"/>
    <lineage>
        <taxon>Bacteria</taxon>
        <taxon>Pseudomonadati</taxon>
        <taxon>Bacteroidota</taxon>
        <taxon>Bacteroidia</taxon>
        <taxon>Marinilabiliales</taxon>
        <taxon>Marinilabiliaceae</taxon>
        <taxon>Plebeiibacterium</taxon>
    </lineage>
</organism>
<keyword evidence="3" id="KW-1185">Reference proteome</keyword>